<reference evidence="1 2" key="1">
    <citation type="submission" date="2021-07" db="EMBL/GenBank/DDBJ databases">
        <title>Paenibacillus radiodurans sp. nov., isolated from the southeastern edge of Tengger Desert.</title>
        <authorList>
            <person name="Zhang G."/>
        </authorList>
    </citation>
    <scope>NUCLEOTIDE SEQUENCE [LARGE SCALE GENOMIC DNA]</scope>
    <source>
        <strain evidence="1 2">CCM 7311</strain>
    </source>
</reference>
<evidence type="ECO:0000313" key="2">
    <source>
        <dbReference type="Proteomes" id="UP001519887"/>
    </source>
</evidence>
<evidence type="ECO:0000313" key="1">
    <source>
        <dbReference type="EMBL" id="MBW7455587.1"/>
    </source>
</evidence>
<accession>A0ABS7C3U9</accession>
<organism evidence="1 2">
    <name type="scientific">Paenibacillus sepulcri</name>
    <dbReference type="NCBI Taxonomy" id="359917"/>
    <lineage>
        <taxon>Bacteria</taxon>
        <taxon>Bacillati</taxon>
        <taxon>Bacillota</taxon>
        <taxon>Bacilli</taxon>
        <taxon>Bacillales</taxon>
        <taxon>Paenibacillaceae</taxon>
        <taxon>Paenibacillus</taxon>
    </lineage>
</organism>
<proteinExistence type="predicted"/>
<keyword evidence="2" id="KW-1185">Reference proteome</keyword>
<name>A0ABS7C3U9_9BACL</name>
<gene>
    <name evidence="1" type="ORF">K0U00_16300</name>
</gene>
<protein>
    <submittedName>
        <fullName evidence="1">Uncharacterized protein</fullName>
    </submittedName>
</protein>
<comment type="caution">
    <text evidence="1">The sequence shown here is derived from an EMBL/GenBank/DDBJ whole genome shotgun (WGS) entry which is preliminary data.</text>
</comment>
<dbReference type="EMBL" id="JAHZIK010000390">
    <property type="protein sequence ID" value="MBW7455587.1"/>
    <property type="molecule type" value="Genomic_DNA"/>
</dbReference>
<sequence length="134" mass="15587">MIGWELLINFKARINQAMVFSFTGQFAMAKEILDVRWMSLYAPVYLFAIYDSYRTTVDLNHQYTLADREKAYFPSFFINGLEINYLDKRTPWAAFVWSLLMPGMGQLYIHRIATGSCLCPLFMALLYMTPTPTP</sequence>
<dbReference type="RefSeq" id="WP_210037768.1">
    <property type="nucleotide sequence ID" value="NZ_JBHLVU010000022.1"/>
</dbReference>
<dbReference type="Proteomes" id="UP001519887">
    <property type="component" value="Unassembled WGS sequence"/>
</dbReference>